<dbReference type="GO" id="GO:0016491">
    <property type="term" value="F:oxidoreductase activity"/>
    <property type="evidence" value="ECO:0007669"/>
    <property type="project" value="TreeGrafter"/>
</dbReference>
<reference evidence="2" key="1">
    <citation type="submission" date="2020-10" db="EMBL/GenBank/DDBJ databases">
        <title>Unveiling of a novel bifunctional photoreceptor, Dualchrome1, isolated from a cosmopolitan green alga.</title>
        <authorList>
            <person name="Suzuki S."/>
            <person name="Kawachi M."/>
        </authorList>
    </citation>
    <scope>NUCLEOTIDE SEQUENCE</scope>
    <source>
        <strain evidence="2">NIES 2893</strain>
    </source>
</reference>
<organism evidence="2 3">
    <name type="scientific">Pycnococcus provasolii</name>
    <dbReference type="NCBI Taxonomy" id="41880"/>
    <lineage>
        <taxon>Eukaryota</taxon>
        <taxon>Viridiplantae</taxon>
        <taxon>Chlorophyta</taxon>
        <taxon>Pseudoscourfieldiophyceae</taxon>
        <taxon>Pseudoscourfieldiales</taxon>
        <taxon>Pycnococcaceae</taxon>
        <taxon>Pycnococcus</taxon>
    </lineage>
</organism>
<dbReference type="SUPFAM" id="SSF55347">
    <property type="entry name" value="Glyceraldehyde-3-phosphate dehydrogenase-like, C-terminal domain"/>
    <property type="match status" value="1"/>
</dbReference>
<dbReference type="PANTHER" id="PTHR42840:SF6">
    <property type="entry name" value="BINDING ROSSMANN FOLD OXIDOREDUCTASE, PUTATIVE (AFU_ORTHOLOGUE AFUA_3G11930)-RELATED"/>
    <property type="match status" value="1"/>
</dbReference>
<dbReference type="InterPro" id="IPR036291">
    <property type="entry name" value="NAD(P)-bd_dom_sf"/>
</dbReference>
<dbReference type="Pfam" id="PF01408">
    <property type="entry name" value="GFO_IDH_MocA"/>
    <property type="match status" value="1"/>
</dbReference>
<keyword evidence="3" id="KW-1185">Reference proteome</keyword>
<dbReference type="GO" id="GO:0005737">
    <property type="term" value="C:cytoplasm"/>
    <property type="evidence" value="ECO:0007669"/>
    <property type="project" value="TreeGrafter"/>
</dbReference>
<accession>A0A830H7P2</accession>
<feature type="domain" description="Gfo/Idh/MocA-like oxidoreductase N-terminal" evidence="1">
    <location>
        <begin position="98"/>
        <end position="166"/>
    </location>
</feature>
<dbReference type="PANTHER" id="PTHR42840">
    <property type="entry name" value="NAD(P)-BINDING ROSSMANN-FOLD SUPERFAMILY PROTEIN-RELATED"/>
    <property type="match status" value="1"/>
</dbReference>
<evidence type="ECO:0000313" key="3">
    <source>
        <dbReference type="Proteomes" id="UP000660262"/>
    </source>
</evidence>
<evidence type="ECO:0000259" key="1">
    <source>
        <dbReference type="Pfam" id="PF01408"/>
    </source>
</evidence>
<comment type="caution">
    <text evidence="2">The sequence shown here is derived from an EMBL/GenBank/DDBJ whole genome shotgun (WGS) entry which is preliminary data.</text>
</comment>
<name>A0A830H7P2_9CHLO</name>
<gene>
    <name evidence="2" type="ORF">PPROV_000177000</name>
</gene>
<dbReference type="InterPro" id="IPR000683">
    <property type="entry name" value="Gfo/Idh/MocA-like_OxRdtase_N"/>
</dbReference>
<dbReference type="Gene3D" id="3.30.360.10">
    <property type="entry name" value="Dihydrodipicolinate Reductase, domain 2"/>
    <property type="match status" value="1"/>
</dbReference>
<dbReference type="Proteomes" id="UP000660262">
    <property type="component" value="Unassembled WGS sequence"/>
</dbReference>
<protein>
    <recommendedName>
        <fullName evidence="1">Gfo/Idh/MocA-like oxidoreductase N-terminal domain-containing protein</fullName>
    </recommendedName>
</protein>
<sequence length="436" mass="47290">MSEVRPGVLMVGAGEYTTGCVFTAAGAAPDKPAGVVAITMADLRRRGKVHPTRMVLADAVGSKMPTVRATMKEKISDAYKEMDLSMETLPADDVDFDAEAYKAAIARMQKGDVVTIFTPDDTHFQIALECIKAGLHVLIAKPAVKTLEHCRALVQAAEEQGDVLVAVEYHKRFDPIYTDARDRIRGLGAFSFFNSTMTQPKAQLDTFRTWAGKSSDISYYLNSHHMDVHAWSVSHMARPKSVSAVAARGCAEARLQPTDGRTIEDTVTVISEWENDASVDAPGAVGTALYTASWVAPKADCHTQQYFHYMGFKGEIRADQAHRGYTGSTDENGFAALNPLYMKYTPNANGYFAGQNGYGYRSIEVFVDAAHAINTGATTVANVCAEGVLATIDSALYVTALLEAGRLSLDNEGCRVAIAYDDGSHPRRPTALKLQR</sequence>
<dbReference type="OrthoDB" id="2127032at2759"/>
<dbReference type="EMBL" id="BNJQ01000004">
    <property type="protein sequence ID" value="GHP03015.1"/>
    <property type="molecule type" value="Genomic_DNA"/>
</dbReference>
<dbReference type="AlphaFoldDB" id="A0A830H7P2"/>
<dbReference type="GO" id="GO:0006740">
    <property type="term" value="P:NADPH regeneration"/>
    <property type="evidence" value="ECO:0007669"/>
    <property type="project" value="TreeGrafter"/>
</dbReference>
<dbReference type="GO" id="GO:0000166">
    <property type="term" value="F:nucleotide binding"/>
    <property type="evidence" value="ECO:0007669"/>
    <property type="project" value="InterPro"/>
</dbReference>
<dbReference type="SUPFAM" id="SSF51735">
    <property type="entry name" value="NAD(P)-binding Rossmann-fold domains"/>
    <property type="match status" value="1"/>
</dbReference>
<proteinExistence type="predicted"/>
<dbReference type="Gene3D" id="3.40.50.720">
    <property type="entry name" value="NAD(P)-binding Rossmann-like Domain"/>
    <property type="match status" value="1"/>
</dbReference>
<evidence type="ECO:0000313" key="2">
    <source>
        <dbReference type="EMBL" id="GHP03015.1"/>
    </source>
</evidence>